<evidence type="ECO:0000256" key="1">
    <source>
        <dbReference type="ARBA" id="ARBA00006723"/>
    </source>
</evidence>
<evidence type="ECO:0000313" key="6">
    <source>
        <dbReference type="Proteomes" id="UP001500064"/>
    </source>
</evidence>
<dbReference type="InterPro" id="IPR018191">
    <property type="entry name" value="4-OT"/>
</dbReference>
<comment type="similarity">
    <text evidence="1 3">Belongs to the 4-oxalocrotonate tautomerase family.</text>
</comment>
<dbReference type="Proteomes" id="UP001500064">
    <property type="component" value="Unassembled WGS sequence"/>
</dbReference>
<protein>
    <recommendedName>
        <fullName evidence="3">Tautomerase</fullName>
        <ecNumber evidence="3">5.3.2.-</ecNumber>
    </recommendedName>
</protein>
<dbReference type="InterPro" id="IPR004370">
    <property type="entry name" value="4-OT-like_dom"/>
</dbReference>
<keyword evidence="6" id="KW-1185">Reference proteome</keyword>
<keyword evidence="2 3" id="KW-0413">Isomerase</keyword>
<reference evidence="5 6" key="1">
    <citation type="journal article" date="2019" name="Int. J. Syst. Evol. Microbiol.">
        <title>The Global Catalogue of Microorganisms (GCM) 10K type strain sequencing project: providing services to taxonomists for standard genome sequencing and annotation.</title>
        <authorList>
            <consortium name="The Broad Institute Genomics Platform"/>
            <consortium name="The Broad Institute Genome Sequencing Center for Infectious Disease"/>
            <person name="Wu L."/>
            <person name="Ma J."/>
        </authorList>
    </citation>
    <scope>NUCLEOTIDE SEQUENCE [LARGE SCALE GENOMIC DNA]</scope>
    <source>
        <strain evidence="5 6">JCM 13929</strain>
    </source>
</reference>
<evidence type="ECO:0000256" key="2">
    <source>
        <dbReference type="ARBA" id="ARBA00023235"/>
    </source>
</evidence>
<organism evidence="5 6">
    <name type="scientific">Nonomuraea maheshkhaliensis</name>
    <dbReference type="NCBI Taxonomy" id="419590"/>
    <lineage>
        <taxon>Bacteria</taxon>
        <taxon>Bacillati</taxon>
        <taxon>Actinomycetota</taxon>
        <taxon>Actinomycetes</taxon>
        <taxon>Streptosporangiales</taxon>
        <taxon>Streptosporangiaceae</taxon>
        <taxon>Nonomuraea</taxon>
    </lineage>
</organism>
<evidence type="ECO:0000256" key="3">
    <source>
        <dbReference type="RuleBase" id="RU362032"/>
    </source>
</evidence>
<name>A0ABN2FFD2_9ACTN</name>
<dbReference type="SUPFAM" id="SSF55331">
    <property type="entry name" value="Tautomerase/MIF"/>
    <property type="match status" value="1"/>
</dbReference>
<dbReference type="EC" id="5.3.2.-" evidence="3"/>
<dbReference type="Gene3D" id="3.30.429.10">
    <property type="entry name" value="Macrophage Migration Inhibitory Factor"/>
    <property type="match status" value="1"/>
</dbReference>
<evidence type="ECO:0000259" key="4">
    <source>
        <dbReference type="Pfam" id="PF01361"/>
    </source>
</evidence>
<dbReference type="NCBIfam" id="TIGR00013">
    <property type="entry name" value="taut"/>
    <property type="match status" value="1"/>
</dbReference>
<dbReference type="InterPro" id="IPR014347">
    <property type="entry name" value="Tautomerase/MIF_sf"/>
</dbReference>
<dbReference type="PANTHER" id="PTHR35530">
    <property type="entry name" value="TAUTOMERASE-RELATED"/>
    <property type="match status" value="1"/>
</dbReference>
<dbReference type="Pfam" id="PF01361">
    <property type="entry name" value="Tautomerase"/>
    <property type="match status" value="1"/>
</dbReference>
<gene>
    <name evidence="5" type="ORF">GCM10009733_046680</name>
</gene>
<dbReference type="PANTHER" id="PTHR35530:SF2">
    <property type="entry name" value="BSL4019 PROTEIN"/>
    <property type="match status" value="1"/>
</dbReference>
<feature type="domain" description="4-oxalocrotonate tautomerase-like" evidence="4">
    <location>
        <begin position="20"/>
        <end position="80"/>
    </location>
</feature>
<comment type="caution">
    <text evidence="5">The sequence shown here is derived from an EMBL/GenBank/DDBJ whole genome shotgun (WGS) entry which is preliminary data.</text>
</comment>
<dbReference type="EMBL" id="BAAAMU010000033">
    <property type="protein sequence ID" value="GAA1644249.1"/>
    <property type="molecule type" value="Genomic_DNA"/>
</dbReference>
<evidence type="ECO:0000313" key="5">
    <source>
        <dbReference type="EMBL" id="GAA1644249.1"/>
    </source>
</evidence>
<accession>A0ABN2FFD2</accession>
<sequence>MFVQFAQGHVRTNGEGDPMPLINVKLIEGVFSDEQKAEMVEKLTDAMVTIEGENLRSLTLVIIEEVKSGDWAFGGKRVTAADVKALIAGEG</sequence>
<proteinExistence type="inferred from homology"/>